<dbReference type="GO" id="GO:0000032">
    <property type="term" value="P:cell wall mannoprotein biosynthetic process"/>
    <property type="evidence" value="ECO:0007669"/>
    <property type="project" value="TreeGrafter"/>
</dbReference>
<keyword evidence="4" id="KW-0812">Transmembrane</keyword>
<dbReference type="Proteomes" id="UP000085678">
    <property type="component" value="Unplaced"/>
</dbReference>
<keyword evidence="5" id="KW-1185">Reference proteome</keyword>
<dbReference type="InParanoid" id="A0A1S3HQA8"/>
<dbReference type="GeneID" id="106156495"/>
<proteinExistence type="inferred from homology"/>
<accession>A0A1S3HQA8</accession>
<dbReference type="KEGG" id="lak:106156495"/>
<comment type="similarity">
    <text evidence="1">Belongs to the glycosyltransferase 15 family.</text>
</comment>
<keyword evidence="4" id="KW-1133">Transmembrane helix</keyword>
<dbReference type="SUPFAM" id="SSF53448">
    <property type="entry name" value="Nucleotide-diphospho-sugar transferases"/>
    <property type="match status" value="1"/>
</dbReference>
<evidence type="ECO:0000313" key="5">
    <source>
        <dbReference type="Proteomes" id="UP000085678"/>
    </source>
</evidence>
<evidence type="ECO:0000313" key="6">
    <source>
        <dbReference type="RefSeq" id="XP_013387224.1"/>
    </source>
</evidence>
<name>A0A1S3HQA8_LINAN</name>
<dbReference type="RefSeq" id="XP_013387224.1">
    <property type="nucleotide sequence ID" value="XM_013531770.1"/>
</dbReference>
<dbReference type="GO" id="GO:0006487">
    <property type="term" value="P:protein N-linked glycosylation"/>
    <property type="evidence" value="ECO:0007669"/>
    <property type="project" value="TreeGrafter"/>
</dbReference>
<feature type="region of interest" description="Disordered" evidence="3">
    <location>
        <begin position="262"/>
        <end position="298"/>
    </location>
</feature>
<keyword evidence="2" id="KW-0808">Transferase</keyword>
<feature type="region of interest" description="Disordered" evidence="3">
    <location>
        <begin position="74"/>
        <end position="140"/>
    </location>
</feature>
<dbReference type="InterPro" id="IPR002685">
    <property type="entry name" value="Glyco_trans_15"/>
</dbReference>
<keyword evidence="4" id="KW-0472">Membrane</keyword>
<dbReference type="GO" id="GO:0006493">
    <property type="term" value="P:protein O-linked glycosylation"/>
    <property type="evidence" value="ECO:0007669"/>
    <property type="project" value="TreeGrafter"/>
</dbReference>
<dbReference type="GO" id="GO:0016020">
    <property type="term" value="C:membrane"/>
    <property type="evidence" value="ECO:0007669"/>
    <property type="project" value="InterPro"/>
</dbReference>
<reference evidence="6" key="1">
    <citation type="submission" date="2025-08" db="UniProtKB">
        <authorList>
            <consortium name="RefSeq"/>
        </authorList>
    </citation>
    <scope>IDENTIFICATION</scope>
    <source>
        <tissue evidence="6">Gonads</tissue>
    </source>
</reference>
<evidence type="ECO:0000256" key="1">
    <source>
        <dbReference type="ARBA" id="ARBA00007677"/>
    </source>
</evidence>
<feature type="compositionally biased region" description="Low complexity" evidence="3">
    <location>
        <begin position="209"/>
        <end position="224"/>
    </location>
</feature>
<dbReference type="GO" id="GO:0000026">
    <property type="term" value="F:alpha-1,2-mannosyltransferase activity"/>
    <property type="evidence" value="ECO:0007669"/>
    <property type="project" value="TreeGrafter"/>
</dbReference>
<dbReference type="PANTHER" id="PTHR31121:SF8">
    <property type="entry name" value="GLYCOLIPID 2-ALPHA-MANNOSYLTRANSFERASE-RELATED"/>
    <property type="match status" value="1"/>
</dbReference>
<feature type="compositionally biased region" description="Low complexity" evidence="3">
    <location>
        <begin position="262"/>
        <end position="290"/>
    </location>
</feature>
<feature type="region of interest" description="Disordered" evidence="3">
    <location>
        <begin position="165"/>
        <end position="224"/>
    </location>
</feature>
<organism evidence="5 6">
    <name type="scientific">Lingula anatina</name>
    <name type="common">Brachiopod</name>
    <name type="synonym">Lingula unguis</name>
    <dbReference type="NCBI Taxonomy" id="7574"/>
    <lineage>
        <taxon>Eukaryota</taxon>
        <taxon>Metazoa</taxon>
        <taxon>Spiralia</taxon>
        <taxon>Lophotrochozoa</taxon>
        <taxon>Brachiopoda</taxon>
        <taxon>Linguliformea</taxon>
        <taxon>Lingulata</taxon>
        <taxon>Lingulida</taxon>
        <taxon>Linguloidea</taxon>
        <taxon>Lingulidae</taxon>
        <taxon>Lingula</taxon>
    </lineage>
</organism>
<evidence type="ECO:0000256" key="3">
    <source>
        <dbReference type="SAM" id="MobiDB-lite"/>
    </source>
</evidence>
<feature type="compositionally biased region" description="Basic and acidic residues" evidence="3">
    <location>
        <begin position="92"/>
        <end position="103"/>
    </location>
</feature>
<dbReference type="Gene3D" id="3.90.550.10">
    <property type="entry name" value="Spore Coat Polysaccharide Biosynthesis Protein SpsA, Chain A"/>
    <property type="match status" value="1"/>
</dbReference>
<evidence type="ECO:0000256" key="2">
    <source>
        <dbReference type="ARBA" id="ARBA00022679"/>
    </source>
</evidence>
<protein>
    <submittedName>
        <fullName evidence="6">Glycolipid 2-alpha-mannosyltransferase 2 isoform X1</fullName>
    </submittedName>
</protein>
<dbReference type="InterPro" id="IPR029044">
    <property type="entry name" value="Nucleotide-diphossugar_trans"/>
</dbReference>
<dbReference type="Pfam" id="PF01793">
    <property type="entry name" value="Glyco_transf_15"/>
    <property type="match status" value="1"/>
</dbReference>
<dbReference type="GO" id="GO:0005794">
    <property type="term" value="C:Golgi apparatus"/>
    <property type="evidence" value="ECO:0007669"/>
    <property type="project" value="TreeGrafter"/>
</dbReference>
<feature type="compositionally biased region" description="Low complexity" evidence="3">
    <location>
        <begin position="176"/>
        <end position="192"/>
    </location>
</feature>
<dbReference type="AlphaFoldDB" id="A0A1S3HQA8"/>
<sequence length="597" mass="70006">MEKDHLRALWTALEIPRMRCLMRYRWSTIVFIFFFTTALTIFMHQVSMMNQMMHRIEYLEAERASLLERQAAVNDDYNVEPEEPLTQPPPKDGVDMDAGHRESPLGAVNQGDPAGVPVMGDEGQRQSEGQVNPVYQPPQPELRIPPIEGANPDHFIMGPDQQHVLGPVQQLPNYPLPQGQVQYPQGPGHPQGVMPPVLYQPQPVPGMIPQPYQQQQQLSPQQQLLLQQQHQQQQQLAQQQQQFGQQQHQPMLQHPHVMQPQVPQHVYQQPQPQQQQQQPVYQQQQQAPVQTSATSQITAKQAEFSNREYARFMEMMKKWPSDKPKATIFYLLYTQRISRFRGAIQSVDKFFNNRFQYPIVLFHEPDLLESHKQAINSWTTSNVFFQIVEFIIPEWIRMPADDWLHTCGFARMGYRHMCRFQSVLVSQQPILQPIEWYWRLDDDSELLSDVTYDVFKFMQDRDLTYAYIRLIFDVIPDCIAGLRGNTTKYVQEQKLTPTFLERLPENLGLYNNFELSRFSFWRRPDVKAYLNYIDHAGGIFYNRWGDAPIKTTALAIFENLDKIFQLTNVQYHHKKFSTEEDNVRLRPIESYLKPKVQ</sequence>
<dbReference type="PANTHER" id="PTHR31121">
    <property type="entry name" value="ALPHA-1,2 MANNOSYLTRANSFERASE KTR1"/>
    <property type="match status" value="1"/>
</dbReference>
<feature type="transmembrane region" description="Helical" evidence="4">
    <location>
        <begin position="26"/>
        <end position="46"/>
    </location>
</feature>
<gene>
    <name evidence="6" type="primary">LOC106156495</name>
</gene>
<dbReference type="OrthoDB" id="439943at2759"/>
<evidence type="ECO:0000256" key="4">
    <source>
        <dbReference type="SAM" id="Phobius"/>
    </source>
</evidence>